<keyword evidence="1" id="KW-0862">Zinc</keyword>
<accession>A0ABM3SKG2</accession>
<keyword evidence="4" id="KW-1185">Reference proteome</keyword>
<evidence type="ECO:0000256" key="1">
    <source>
        <dbReference type="PROSITE-ProRule" id="PRU00325"/>
    </source>
</evidence>
<feature type="region of interest" description="Disordered" evidence="2">
    <location>
        <begin position="831"/>
        <end position="871"/>
    </location>
</feature>
<gene>
    <name evidence="5" type="primary">ZSWIM9</name>
</gene>
<organism evidence="4 5">
    <name type="scientific">Balaenoptera acutorostrata</name>
    <name type="common">Common minke whale</name>
    <name type="synonym">Balaena rostrata</name>
    <dbReference type="NCBI Taxonomy" id="9767"/>
    <lineage>
        <taxon>Eukaryota</taxon>
        <taxon>Metazoa</taxon>
        <taxon>Chordata</taxon>
        <taxon>Craniata</taxon>
        <taxon>Vertebrata</taxon>
        <taxon>Euteleostomi</taxon>
        <taxon>Mammalia</taxon>
        <taxon>Eutheria</taxon>
        <taxon>Laurasiatheria</taxon>
        <taxon>Artiodactyla</taxon>
        <taxon>Whippomorpha</taxon>
        <taxon>Cetacea</taxon>
        <taxon>Mysticeti</taxon>
        <taxon>Balaenopteridae</taxon>
        <taxon>Balaenoptera</taxon>
    </lineage>
</organism>
<dbReference type="PANTHER" id="PTHR47086:SF1">
    <property type="entry name" value="ZINC FINGER SWIM-TYPE CONTAINING 9"/>
    <property type="match status" value="1"/>
</dbReference>
<dbReference type="PANTHER" id="PTHR47086">
    <property type="entry name" value="BTB DOMAIN-CONTAINING PROTEIN"/>
    <property type="match status" value="1"/>
</dbReference>
<dbReference type="RefSeq" id="XP_057390338.1">
    <property type="nucleotide sequence ID" value="XM_057534355.1"/>
</dbReference>
<feature type="domain" description="SWIM-type" evidence="3">
    <location>
        <begin position="975"/>
        <end position="1007"/>
    </location>
</feature>
<dbReference type="InterPro" id="IPR049218">
    <property type="entry name" value="DUF5575_C"/>
</dbReference>
<dbReference type="Proteomes" id="UP001652580">
    <property type="component" value="Chromosome 19"/>
</dbReference>
<dbReference type="PROSITE" id="PS50966">
    <property type="entry name" value="ZF_SWIM"/>
    <property type="match status" value="1"/>
</dbReference>
<feature type="region of interest" description="Disordered" evidence="2">
    <location>
        <begin position="1"/>
        <end position="118"/>
    </location>
</feature>
<reference evidence="5" key="1">
    <citation type="submission" date="2025-08" db="UniProtKB">
        <authorList>
            <consortium name="RefSeq"/>
        </authorList>
    </citation>
    <scope>IDENTIFICATION</scope>
</reference>
<dbReference type="Pfam" id="PF20784">
    <property type="entry name" value="DUF5575_C"/>
    <property type="match status" value="1"/>
</dbReference>
<dbReference type="Pfam" id="PF17738">
    <property type="entry name" value="DUF5575"/>
    <property type="match status" value="1"/>
</dbReference>
<dbReference type="InterPro" id="IPR007527">
    <property type="entry name" value="Znf_SWIM"/>
</dbReference>
<dbReference type="InterPro" id="IPR049217">
    <property type="entry name" value="DUF5575_N"/>
</dbReference>
<evidence type="ECO:0000313" key="4">
    <source>
        <dbReference type="Proteomes" id="UP001652580"/>
    </source>
</evidence>
<dbReference type="GeneID" id="103005585"/>
<feature type="compositionally biased region" description="Gly residues" evidence="2">
    <location>
        <begin position="841"/>
        <end position="870"/>
    </location>
</feature>
<evidence type="ECO:0000256" key="2">
    <source>
        <dbReference type="SAM" id="MobiDB-lite"/>
    </source>
</evidence>
<name>A0ABM3SKG2_BALAC</name>
<dbReference type="InterPro" id="IPR048315">
    <property type="entry name" value="ZSWIM9_RNaseH-like"/>
</dbReference>
<dbReference type="Pfam" id="PF20783">
    <property type="entry name" value="DUF5575_N"/>
    <property type="match status" value="1"/>
</dbReference>
<dbReference type="InterPro" id="IPR040854">
    <property type="entry name" value="ZSWIM9"/>
</dbReference>
<feature type="region of interest" description="Disordered" evidence="2">
    <location>
        <begin position="898"/>
        <end position="919"/>
    </location>
</feature>
<protein>
    <submittedName>
        <fullName evidence="5">Uncharacterized protein ZSWIM9 isoform X1</fullName>
    </submittedName>
</protein>
<keyword evidence="1" id="KW-0863">Zinc-finger</keyword>
<evidence type="ECO:0000259" key="3">
    <source>
        <dbReference type="PROSITE" id="PS50966"/>
    </source>
</evidence>
<keyword evidence="1" id="KW-0479">Metal-binding</keyword>
<feature type="compositionally biased region" description="Basic and acidic residues" evidence="2">
    <location>
        <begin position="63"/>
        <end position="82"/>
    </location>
</feature>
<evidence type="ECO:0000313" key="5">
    <source>
        <dbReference type="RefSeq" id="XP_057390338.1"/>
    </source>
</evidence>
<feature type="compositionally biased region" description="Pro residues" evidence="2">
    <location>
        <begin position="96"/>
        <end position="110"/>
    </location>
</feature>
<proteinExistence type="predicted"/>
<sequence length="1026" mass="113100">MSGCGWGSAERPAGKGRFGGSRCATHGGKRGGRPRGASREQGPGRASARGIVGCGRRSGAGRPHLDRGISTEEAGREWRKQDALGGDGSDIHVSSPPLPPRRPRMEPPPGTATGQEEQELRERAFFSWAEFSRFFDAWCQQRLALFFVKSSMHLARCRWASAPPLYTLIDVLKYSYVRLVCKDVRAPSRPAVGSPQPGCPAFIIVKLSPLRDRLVVTECQLTHSHPACPLEFAYYFRPGHLLANACLPVRTTNKISKQFVAPADVHRLLSYCKGRDHGVLDALHVLEGLFRTDPEAKVKLVFVEDQAVVETVFFLTSRTRAMLRRFPRMLLVDRLPGLQGALDLLAVLCVDGAGRARQAACCVARPGTPSLLRFALASLLQSAPDVKGRVRCLTAGPEVAAQLPAVRQLLPGARVQICRAQGLETLFSKAQELGGAGREDPGLWPRLCRLAGALSPAAYAEALAELRAHGPAAFVDYFERNWAPRRDMWVRFRAFEAARDLDACALVRGHRRRLLRRLSPSRSVAQCLRDLVAMQWADAAGEAAPDVSDDGGPWLEGELGRGAQLENERMKGLETGNWGGARKEGSFRREAQLEKEWARGLETRDREGAQVESEKGRGLQIRDWRGVHLENQKVRGLEGSVWRGSQLENEHLRGPAIRDWRGGPLEGEKDWGLEDYIWRGAQVEGQRLRGLEEYTWRLAQLEDGRIRLLETPDGRGTLFDYERASSLDGSSWRGAQLHDERVSGLKTRDWKGPHLEAEKERGQEVRNWRKVHVEKPLELVPENGYLRGPQWGDGRQRGPEAREERAVRLGVKRRRELEDVVLVQLGDTRVTGLENGDEGGDQAGGPKSRGGQGMECGDTAGGRLGLGNGGTCSTPVGTVLEGDPEWAVTRRTYLAAGESAQEGSGGEGPRASKRPCCPSEEEEVDWEPLAKFRAACGPELAELVAEELAFARQHGTRGFHWTGDGFALKDGTSDFFLDGALTRCSCSIHAARRLPCRHLFAARLLTGAALFHMDLLRDCWGRAPEP</sequence>